<organism evidence="1 2">
    <name type="scientific">Aldrovandia affinis</name>
    <dbReference type="NCBI Taxonomy" id="143900"/>
    <lineage>
        <taxon>Eukaryota</taxon>
        <taxon>Metazoa</taxon>
        <taxon>Chordata</taxon>
        <taxon>Craniata</taxon>
        <taxon>Vertebrata</taxon>
        <taxon>Euteleostomi</taxon>
        <taxon>Actinopterygii</taxon>
        <taxon>Neopterygii</taxon>
        <taxon>Teleostei</taxon>
        <taxon>Notacanthiformes</taxon>
        <taxon>Halosauridae</taxon>
        <taxon>Aldrovandia</taxon>
    </lineage>
</organism>
<keyword evidence="2" id="KW-1185">Reference proteome</keyword>
<dbReference type="AlphaFoldDB" id="A0AAD7SI79"/>
<comment type="caution">
    <text evidence="1">The sequence shown here is derived from an EMBL/GenBank/DDBJ whole genome shotgun (WGS) entry which is preliminary data.</text>
</comment>
<name>A0AAD7SI79_9TELE</name>
<reference evidence="1" key="1">
    <citation type="journal article" date="2023" name="Science">
        <title>Genome structures resolve the early diversification of teleost fishes.</title>
        <authorList>
            <person name="Parey E."/>
            <person name="Louis A."/>
            <person name="Montfort J."/>
            <person name="Bouchez O."/>
            <person name="Roques C."/>
            <person name="Iampietro C."/>
            <person name="Lluch J."/>
            <person name="Castinel A."/>
            <person name="Donnadieu C."/>
            <person name="Desvignes T."/>
            <person name="Floi Bucao C."/>
            <person name="Jouanno E."/>
            <person name="Wen M."/>
            <person name="Mejri S."/>
            <person name="Dirks R."/>
            <person name="Jansen H."/>
            <person name="Henkel C."/>
            <person name="Chen W.J."/>
            <person name="Zahm M."/>
            <person name="Cabau C."/>
            <person name="Klopp C."/>
            <person name="Thompson A.W."/>
            <person name="Robinson-Rechavi M."/>
            <person name="Braasch I."/>
            <person name="Lecointre G."/>
            <person name="Bobe J."/>
            <person name="Postlethwait J.H."/>
            <person name="Berthelot C."/>
            <person name="Roest Crollius H."/>
            <person name="Guiguen Y."/>
        </authorList>
    </citation>
    <scope>NUCLEOTIDE SEQUENCE</scope>
    <source>
        <strain evidence="1">NC1722</strain>
    </source>
</reference>
<dbReference type="Proteomes" id="UP001221898">
    <property type="component" value="Unassembled WGS sequence"/>
</dbReference>
<dbReference type="EMBL" id="JAINUG010000060">
    <property type="protein sequence ID" value="KAJ8403029.1"/>
    <property type="molecule type" value="Genomic_DNA"/>
</dbReference>
<evidence type="ECO:0000313" key="1">
    <source>
        <dbReference type="EMBL" id="KAJ8403029.1"/>
    </source>
</evidence>
<protein>
    <submittedName>
        <fullName evidence="1">Uncharacterized protein</fullName>
    </submittedName>
</protein>
<sequence>MRSHADARGAVKGCFCQPPPSLRFPGSSAQWRSAALPIRVLAVSGTALLPHGPNLTWREGGVSLAASSVNLGGRTNGARITLQSRTESPAGLPGYRRHRHGTAGRLLKAARVQRLARRYGGSAPTRASSPQPPDSW</sequence>
<accession>A0AAD7SI79</accession>
<gene>
    <name evidence="1" type="ORF">AAFF_G00359450</name>
</gene>
<proteinExistence type="predicted"/>
<evidence type="ECO:0000313" key="2">
    <source>
        <dbReference type="Proteomes" id="UP001221898"/>
    </source>
</evidence>